<feature type="transmembrane region" description="Helical" evidence="2">
    <location>
        <begin position="182"/>
        <end position="202"/>
    </location>
</feature>
<dbReference type="PANTHER" id="PTHR34379:SF3">
    <property type="entry name" value="PROTEIN, PUTATIVE-RELATED"/>
    <property type="match status" value="1"/>
</dbReference>
<feature type="region of interest" description="Disordered" evidence="1">
    <location>
        <begin position="147"/>
        <end position="172"/>
    </location>
</feature>
<gene>
    <name evidence="3" type="ORF">ISN44_As11g022490</name>
</gene>
<comment type="caution">
    <text evidence="3">The sequence shown here is derived from an EMBL/GenBank/DDBJ whole genome shotgun (WGS) entry which is preliminary data.</text>
</comment>
<dbReference type="PANTHER" id="PTHR34379">
    <property type="entry name" value="OS07G0553800 PROTEIN"/>
    <property type="match status" value="1"/>
</dbReference>
<keyword evidence="2" id="KW-1133">Transmembrane helix</keyword>
<name>A0A8T1ZDR9_ARASU</name>
<accession>A0A8T1ZDR9</accession>
<evidence type="ECO:0000313" key="3">
    <source>
        <dbReference type="EMBL" id="KAG7556184.1"/>
    </source>
</evidence>
<keyword evidence="4" id="KW-1185">Reference proteome</keyword>
<evidence type="ECO:0000313" key="4">
    <source>
        <dbReference type="Proteomes" id="UP000694251"/>
    </source>
</evidence>
<dbReference type="AlphaFoldDB" id="A0A8T1ZDR9"/>
<proteinExistence type="predicted"/>
<feature type="region of interest" description="Disordered" evidence="1">
    <location>
        <begin position="64"/>
        <end position="85"/>
    </location>
</feature>
<feature type="compositionally biased region" description="Basic and acidic residues" evidence="1">
    <location>
        <begin position="161"/>
        <end position="170"/>
    </location>
</feature>
<protein>
    <submittedName>
        <fullName evidence="3">Uncharacterized protein</fullName>
    </submittedName>
</protein>
<keyword evidence="2" id="KW-0812">Transmembrane</keyword>
<dbReference type="Proteomes" id="UP000694251">
    <property type="component" value="Chromosome 11"/>
</dbReference>
<dbReference type="InterPro" id="IPR040411">
    <property type="entry name" value="At5g23160-like"/>
</dbReference>
<evidence type="ECO:0000256" key="1">
    <source>
        <dbReference type="SAM" id="MobiDB-lite"/>
    </source>
</evidence>
<reference evidence="3 4" key="1">
    <citation type="submission" date="2020-12" db="EMBL/GenBank/DDBJ databases">
        <title>Concerted genomic and epigenomic changes stabilize Arabidopsis allopolyploids.</title>
        <authorList>
            <person name="Chen Z."/>
        </authorList>
    </citation>
    <scope>NUCLEOTIDE SEQUENCE [LARGE SCALE GENOMIC DNA]</scope>
    <source>
        <strain evidence="3">As9502</strain>
        <tissue evidence="3">Leaf</tissue>
    </source>
</reference>
<organism evidence="3 4">
    <name type="scientific">Arabidopsis suecica</name>
    <name type="common">Swedish thale-cress</name>
    <name type="synonym">Cardaminopsis suecica</name>
    <dbReference type="NCBI Taxonomy" id="45249"/>
    <lineage>
        <taxon>Eukaryota</taxon>
        <taxon>Viridiplantae</taxon>
        <taxon>Streptophyta</taxon>
        <taxon>Embryophyta</taxon>
        <taxon>Tracheophyta</taxon>
        <taxon>Spermatophyta</taxon>
        <taxon>Magnoliopsida</taxon>
        <taxon>eudicotyledons</taxon>
        <taxon>Gunneridae</taxon>
        <taxon>Pentapetalae</taxon>
        <taxon>rosids</taxon>
        <taxon>malvids</taxon>
        <taxon>Brassicales</taxon>
        <taxon>Brassicaceae</taxon>
        <taxon>Camelineae</taxon>
        <taxon>Arabidopsis</taxon>
    </lineage>
</organism>
<dbReference type="OrthoDB" id="1886721at2759"/>
<evidence type="ECO:0000256" key="2">
    <source>
        <dbReference type="SAM" id="Phobius"/>
    </source>
</evidence>
<sequence length="274" mass="31136">MGKPERKVRERINSSSSYFLRCFGVSRKIHSDKPIVDAGQETQKTKKKMRTRWFSRPTKFRLKNGDITPATPIYESEKQNSTDEDEKQNLFRVIRHVTDRKNVANSGYKAVDHDTKEKDTNERRDINPDPLSFLGYDDTFHERVSTDGKLDPTNIVGSGSKPKEIREKSSSRVRKGSRVAKLDPVIGISIIMLTLMIMLTWGRLCAILCTSTWCYILPRLKEAATAVAVAKRKRSGSGKGEEGLFPGDLDLNSEAYKKKVVMEGFLVRQHRVSL</sequence>
<dbReference type="EMBL" id="JAEFBJ010000011">
    <property type="protein sequence ID" value="KAG7556184.1"/>
    <property type="molecule type" value="Genomic_DNA"/>
</dbReference>
<keyword evidence="2" id="KW-0472">Membrane</keyword>